<sequence>MDADIKETPWDKKAFGINTYEIVNPTEEVLKKTLNMDGHFTVKIDPLADSEPLYRYGFYYCGTLIEPYCRKEHFRDFRDDRVTLKREVADFAELKNLSDGSFVHGRFHRDFSLDRELADRRYANWLRQMYEEDNVFSLYYNGELAGFFGFSGPQILLYTHKPQYRGKGMAKYFWSAACRELFSYGHDELISSISAANMPILNLSVSLGFKFRRPRDVYHKLNRV</sequence>
<dbReference type="OrthoDB" id="9796381at2"/>
<dbReference type="KEGG" id="ntr:B0W44_01525"/>
<proteinExistence type="predicted"/>
<evidence type="ECO:0000313" key="2">
    <source>
        <dbReference type="EMBL" id="AQS54657.1"/>
    </source>
</evidence>
<dbReference type="InterPro" id="IPR016181">
    <property type="entry name" value="Acyl_CoA_acyltransferase"/>
</dbReference>
<keyword evidence="3" id="KW-1185">Reference proteome</keyword>
<name>A0A1U9K3P2_9BACL</name>
<dbReference type="Gene3D" id="3.40.630.30">
    <property type="match status" value="1"/>
</dbReference>
<organism evidence="2 3">
    <name type="scientific">Novibacillus thermophilus</name>
    <dbReference type="NCBI Taxonomy" id="1471761"/>
    <lineage>
        <taxon>Bacteria</taxon>
        <taxon>Bacillati</taxon>
        <taxon>Bacillota</taxon>
        <taxon>Bacilli</taxon>
        <taxon>Bacillales</taxon>
        <taxon>Thermoactinomycetaceae</taxon>
        <taxon>Novibacillus</taxon>
    </lineage>
</organism>
<protein>
    <recommendedName>
        <fullName evidence="1">N-acetyltransferase domain-containing protein</fullName>
    </recommendedName>
</protein>
<dbReference type="PROSITE" id="PS51186">
    <property type="entry name" value="GNAT"/>
    <property type="match status" value="1"/>
</dbReference>
<accession>A0A1U9K3P2</accession>
<dbReference type="AlphaFoldDB" id="A0A1U9K3P2"/>
<dbReference type="EMBL" id="CP019699">
    <property type="protein sequence ID" value="AQS54657.1"/>
    <property type="molecule type" value="Genomic_DNA"/>
</dbReference>
<evidence type="ECO:0000259" key="1">
    <source>
        <dbReference type="PROSITE" id="PS51186"/>
    </source>
</evidence>
<dbReference type="STRING" id="1471761.B0W44_01525"/>
<dbReference type="CDD" id="cd04301">
    <property type="entry name" value="NAT_SF"/>
    <property type="match status" value="1"/>
</dbReference>
<dbReference type="RefSeq" id="WP_077718478.1">
    <property type="nucleotide sequence ID" value="NZ_CP019699.1"/>
</dbReference>
<feature type="domain" description="N-acetyltransferase" evidence="1">
    <location>
        <begin position="82"/>
        <end position="224"/>
    </location>
</feature>
<dbReference type="GO" id="GO:0016747">
    <property type="term" value="F:acyltransferase activity, transferring groups other than amino-acyl groups"/>
    <property type="evidence" value="ECO:0007669"/>
    <property type="project" value="InterPro"/>
</dbReference>
<dbReference type="Proteomes" id="UP000188603">
    <property type="component" value="Chromosome"/>
</dbReference>
<dbReference type="SUPFAM" id="SSF55729">
    <property type="entry name" value="Acyl-CoA N-acyltransferases (Nat)"/>
    <property type="match status" value="1"/>
</dbReference>
<evidence type="ECO:0000313" key="3">
    <source>
        <dbReference type="Proteomes" id="UP000188603"/>
    </source>
</evidence>
<dbReference type="InterPro" id="IPR000182">
    <property type="entry name" value="GNAT_dom"/>
</dbReference>
<reference evidence="2 3" key="1">
    <citation type="journal article" date="2015" name="Int. J. Syst. Evol. Microbiol.">
        <title>Novibacillus thermophilus gen. nov., sp. nov., a Gram-staining-negative and moderately thermophilic member of the family Thermoactinomycetaceae.</title>
        <authorList>
            <person name="Yang G."/>
            <person name="Chen J."/>
            <person name="Zhou S."/>
        </authorList>
    </citation>
    <scope>NUCLEOTIDE SEQUENCE [LARGE SCALE GENOMIC DNA]</scope>
    <source>
        <strain evidence="2 3">SG-1</strain>
    </source>
</reference>
<gene>
    <name evidence="2" type="ORF">B0W44_01525</name>
</gene>